<evidence type="ECO:0000313" key="3">
    <source>
        <dbReference type="EMBL" id="EYU21846.1"/>
    </source>
</evidence>
<sequence length="348" mass="40149">VLPSPSFRLLRVLKAVDENLYSYEENSYSLEDVFRLVNLRFLAIGADWRQIPTFPSSVYLLWNLQTLIVKGIDDAVAPPEIWKMPQLRHVQFDQLEMPDPPPGGQDDEFVLGNLQTLLEIRNFRCGEEVVKRIPNVNKLQICCNEFEGFSSYCLNNLGRLCKLESLRFSLYSLIKKPNRNDLMQNLILPNSLKKLTLYGTNQYWEDMKTKIGLLPNLQVLKLKENSFVGPEWETAEGQFCSLRFLQIFGCRDLECWTTDSTHFPRLEHLDLQYLDKLEEIPSCIGEISSLESIYLEICSDAAVISAKRILDEQEELGNSGIRVRAQVFQESKENLESLVGPNFQVETW</sequence>
<protein>
    <recommendedName>
        <fullName evidence="2">Disease resistance R13L4/SHOC-2-like LRR domain-containing protein</fullName>
    </recommendedName>
</protein>
<gene>
    <name evidence="3" type="ORF">MIMGU_mgv1a022576mg</name>
</gene>
<organism evidence="3 4">
    <name type="scientific">Erythranthe guttata</name>
    <name type="common">Yellow monkey flower</name>
    <name type="synonym">Mimulus guttatus</name>
    <dbReference type="NCBI Taxonomy" id="4155"/>
    <lineage>
        <taxon>Eukaryota</taxon>
        <taxon>Viridiplantae</taxon>
        <taxon>Streptophyta</taxon>
        <taxon>Embryophyta</taxon>
        <taxon>Tracheophyta</taxon>
        <taxon>Spermatophyta</taxon>
        <taxon>Magnoliopsida</taxon>
        <taxon>eudicotyledons</taxon>
        <taxon>Gunneridae</taxon>
        <taxon>Pentapetalae</taxon>
        <taxon>asterids</taxon>
        <taxon>lamiids</taxon>
        <taxon>Lamiales</taxon>
        <taxon>Phrymaceae</taxon>
        <taxon>Erythranthe</taxon>
    </lineage>
</organism>
<dbReference type="Pfam" id="PF23598">
    <property type="entry name" value="LRR_14"/>
    <property type="match status" value="1"/>
</dbReference>
<dbReference type="PANTHER" id="PTHR15140">
    <property type="entry name" value="TUBULIN-SPECIFIC CHAPERONE E"/>
    <property type="match status" value="1"/>
</dbReference>
<keyword evidence="4" id="KW-1185">Reference proteome</keyword>
<keyword evidence="1" id="KW-0677">Repeat</keyword>
<dbReference type="InterPro" id="IPR032675">
    <property type="entry name" value="LRR_dom_sf"/>
</dbReference>
<evidence type="ECO:0000259" key="2">
    <source>
        <dbReference type="Pfam" id="PF23598"/>
    </source>
</evidence>
<dbReference type="Proteomes" id="UP000030748">
    <property type="component" value="Unassembled WGS sequence"/>
</dbReference>
<dbReference type="STRING" id="4155.A0A022Q1D1"/>
<dbReference type="AlphaFoldDB" id="A0A022Q1D1"/>
<dbReference type="EMBL" id="KI632223">
    <property type="protein sequence ID" value="EYU21846.1"/>
    <property type="molecule type" value="Genomic_DNA"/>
</dbReference>
<proteinExistence type="predicted"/>
<feature type="non-terminal residue" evidence="3">
    <location>
        <position position="1"/>
    </location>
</feature>
<reference evidence="3 4" key="1">
    <citation type="journal article" date="2013" name="Proc. Natl. Acad. Sci. U.S.A.">
        <title>Fine-scale variation in meiotic recombination in Mimulus inferred from population shotgun sequencing.</title>
        <authorList>
            <person name="Hellsten U."/>
            <person name="Wright K.M."/>
            <person name="Jenkins J."/>
            <person name="Shu S."/>
            <person name="Yuan Y."/>
            <person name="Wessler S.R."/>
            <person name="Schmutz J."/>
            <person name="Willis J.H."/>
            <person name="Rokhsar D.S."/>
        </authorList>
    </citation>
    <scope>NUCLEOTIDE SEQUENCE [LARGE SCALE GENOMIC DNA]</scope>
    <source>
        <strain evidence="4">cv. DUN x IM62</strain>
    </source>
</reference>
<evidence type="ECO:0000313" key="4">
    <source>
        <dbReference type="Proteomes" id="UP000030748"/>
    </source>
</evidence>
<accession>A0A022Q1D1</accession>
<dbReference type="InterPro" id="IPR055414">
    <property type="entry name" value="LRR_R13L4/SHOC2-like"/>
</dbReference>
<evidence type="ECO:0000256" key="1">
    <source>
        <dbReference type="ARBA" id="ARBA00022737"/>
    </source>
</evidence>
<name>A0A022Q1D1_ERYGU</name>
<dbReference type="SUPFAM" id="SSF52058">
    <property type="entry name" value="L domain-like"/>
    <property type="match status" value="1"/>
</dbReference>
<dbReference type="PANTHER" id="PTHR15140:SF33">
    <property type="entry name" value="LATE BLIGHT RESISTANCE PROTEIN HOMOLOG R1A-3 ISOFORM X1"/>
    <property type="match status" value="1"/>
</dbReference>
<dbReference type="Gene3D" id="3.80.10.10">
    <property type="entry name" value="Ribonuclease Inhibitor"/>
    <property type="match status" value="1"/>
</dbReference>
<feature type="domain" description="Disease resistance R13L4/SHOC-2-like LRR" evidence="2">
    <location>
        <begin position="3"/>
        <end position="222"/>
    </location>
</feature>